<proteinExistence type="predicted"/>
<evidence type="ECO:0000313" key="1">
    <source>
        <dbReference type="EMBL" id="JAH62779.1"/>
    </source>
</evidence>
<reference evidence="1" key="1">
    <citation type="submission" date="2014-11" db="EMBL/GenBank/DDBJ databases">
        <authorList>
            <person name="Amaro Gonzalez C."/>
        </authorList>
    </citation>
    <scope>NUCLEOTIDE SEQUENCE</scope>
</reference>
<protein>
    <submittedName>
        <fullName evidence="1">Uncharacterized protein</fullName>
    </submittedName>
</protein>
<dbReference type="EMBL" id="GBXM01045798">
    <property type="protein sequence ID" value="JAH62779.1"/>
    <property type="molecule type" value="Transcribed_RNA"/>
</dbReference>
<name>A0A0E9UA76_ANGAN</name>
<accession>A0A0E9UA76</accession>
<reference evidence="1" key="2">
    <citation type="journal article" date="2015" name="Fish Shellfish Immunol.">
        <title>Early steps in the European eel (Anguilla anguilla)-Vibrio vulnificus interaction in the gills: Role of the RtxA13 toxin.</title>
        <authorList>
            <person name="Callol A."/>
            <person name="Pajuelo D."/>
            <person name="Ebbesson L."/>
            <person name="Teles M."/>
            <person name="MacKenzie S."/>
            <person name="Amaro C."/>
        </authorList>
    </citation>
    <scope>NUCLEOTIDE SEQUENCE</scope>
</reference>
<sequence length="33" mass="3651">MSHSVMKNNYLNSLPLGFLSTVQPRTFVTAPSL</sequence>
<organism evidence="1">
    <name type="scientific">Anguilla anguilla</name>
    <name type="common">European freshwater eel</name>
    <name type="synonym">Muraena anguilla</name>
    <dbReference type="NCBI Taxonomy" id="7936"/>
    <lineage>
        <taxon>Eukaryota</taxon>
        <taxon>Metazoa</taxon>
        <taxon>Chordata</taxon>
        <taxon>Craniata</taxon>
        <taxon>Vertebrata</taxon>
        <taxon>Euteleostomi</taxon>
        <taxon>Actinopterygii</taxon>
        <taxon>Neopterygii</taxon>
        <taxon>Teleostei</taxon>
        <taxon>Anguilliformes</taxon>
        <taxon>Anguillidae</taxon>
        <taxon>Anguilla</taxon>
    </lineage>
</organism>
<dbReference type="AlphaFoldDB" id="A0A0E9UA76"/>